<feature type="transmembrane region" description="Helical" evidence="7">
    <location>
        <begin position="283"/>
        <end position="301"/>
    </location>
</feature>
<dbReference type="PROSITE" id="PS50929">
    <property type="entry name" value="ABC_TM1F"/>
    <property type="match status" value="1"/>
</dbReference>
<dbReference type="Proteomes" id="UP001354989">
    <property type="component" value="Chromosome"/>
</dbReference>
<evidence type="ECO:0000256" key="5">
    <source>
        <dbReference type="ARBA" id="ARBA00022989"/>
    </source>
</evidence>
<organism evidence="10 11">
    <name type="scientific">Persicobacter psychrovividus</name>
    <dbReference type="NCBI Taxonomy" id="387638"/>
    <lineage>
        <taxon>Bacteria</taxon>
        <taxon>Pseudomonadati</taxon>
        <taxon>Bacteroidota</taxon>
        <taxon>Cytophagia</taxon>
        <taxon>Cytophagales</taxon>
        <taxon>Persicobacteraceae</taxon>
        <taxon>Persicobacter</taxon>
    </lineage>
</organism>
<dbReference type="InterPro" id="IPR003593">
    <property type="entry name" value="AAA+_ATPase"/>
</dbReference>
<evidence type="ECO:0000259" key="8">
    <source>
        <dbReference type="PROSITE" id="PS50893"/>
    </source>
</evidence>
<dbReference type="Pfam" id="PF00005">
    <property type="entry name" value="ABC_tran"/>
    <property type="match status" value="1"/>
</dbReference>
<keyword evidence="6 7" id="KW-0472">Membrane</keyword>
<dbReference type="Gene3D" id="3.40.50.300">
    <property type="entry name" value="P-loop containing nucleotide triphosphate hydrolases"/>
    <property type="match status" value="1"/>
</dbReference>
<evidence type="ECO:0000259" key="9">
    <source>
        <dbReference type="PROSITE" id="PS50929"/>
    </source>
</evidence>
<proteinExistence type="predicted"/>
<keyword evidence="4 10" id="KW-0067">ATP-binding</keyword>
<evidence type="ECO:0000256" key="2">
    <source>
        <dbReference type="ARBA" id="ARBA00022692"/>
    </source>
</evidence>
<dbReference type="InterPro" id="IPR036640">
    <property type="entry name" value="ABC1_TM_sf"/>
</dbReference>
<keyword evidence="11" id="KW-1185">Reference proteome</keyword>
<feature type="domain" description="ABC transmembrane type-1" evidence="9">
    <location>
        <begin position="30"/>
        <end position="312"/>
    </location>
</feature>
<evidence type="ECO:0000256" key="7">
    <source>
        <dbReference type="SAM" id="Phobius"/>
    </source>
</evidence>
<evidence type="ECO:0000256" key="1">
    <source>
        <dbReference type="ARBA" id="ARBA00004651"/>
    </source>
</evidence>
<evidence type="ECO:0000256" key="4">
    <source>
        <dbReference type="ARBA" id="ARBA00022840"/>
    </source>
</evidence>
<feature type="transmembrane region" description="Helical" evidence="7">
    <location>
        <begin position="169"/>
        <end position="188"/>
    </location>
</feature>
<protein>
    <submittedName>
        <fullName evidence="10">ABC transporter ATP-binding protein</fullName>
    </submittedName>
</protein>
<feature type="transmembrane region" description="Helical" evidence="7">
    <location>
        <begin position="28"/>
        <end position="48"/>
    </location>
</feature>
<sequence>MTAPKKKKASINSIKYAFKEIIYPRRKILFLGLVLIVINRLAGLVLPAASKQLIDEVITPERLDLLKYVLIAVGTAVLVQALTSFFLTQLLSVEAQKLIAELRIKVHQQVIKLPLDYFDNTKSGEVVSRIMSDVEGVRNLVGTGLVQLIGGLLTAVLSLFLLINISPSLTAYVLIPLGLFALISMRAFKYIRPIFRERSKIKAEVTGRLTESIGGIRVVKGFHGEDFEISIFEEGAYRLFNNVKKSLISTSIITSSSTLLLGLASTGIMGLGAYRIISGEMTIGDFFAFTLYLGFMVAPIVQMSSIGTQITEAFAGLDRMEELFKLDKEGEEEDRNKTLDRPNGHLVFDQVSFAYEEGKEVLHNVSFDMPAGSVTALVGSSGAGKSTIAGLTASFLQATDGNISIDGIDLKEIELDAYRQHLGLVLQEDFLFEGTIRENIIFAKQDATDAELQNAIKSAYVNEFTDRFDEGIETLIGERGIKLSGGQRQRIAIARAILADPKILILDEATSSLDTESEALIQASLNQLMHGRTTLVIAHRLSTVQKADNILVMEDGQIIESGNHQQLIEKQGRYHQLFTYQSRI</sequence>
<gene>
    <name evidence="10" type="ORF">PEPS_15430</name>
</gene>
<dbReference type="PROSITE" id="PS50893">
    <property type="entry name" value="ABC_TRANSPORTER_2"/>
    <property type="match status" value="1"/>
</dbReference>
<dbReference type="Gene3D" id="1.20.1560.10">
    <property type="entry name" value="ABC transporter type 1, transmembrane domain"/>
    <property type="match status" value="1"/>
</dbReference>
<dbReference type="InterPro" id="IPR017871">
    <property type="entry name" value="ABC_transporter-like_CS"/>
</dbReference>
<dbReference type="SMART" id="SM00382">
    <property type="entry name" value="AAA"/>
    <property type="match status" value="1"/>
</dbReference>
<evidence type="ECO:0000256" key="3">
    <source>
        <dbReference type="ARBA" id="ARBA00022741"/>
    </source>
</evidence>
<dbReference type="PANTHER" id="PTHR43394">
    <property type="entry name" value="ATP-DEPENDENT PERMEASE MDL1, MITOCHONDRIAL"/>
    <property type="match status" value="1"/>
</dbReference>
<dbReference type="InterPro" id="IPR003439">
    <property type="entry name" value="ABC_transporter-like_ATP-bd"/>
</dbReference>
<feature type="transmembrane region" description="Helical" evidence="7">
    <location>
        <begin position="68"/>
        <end position="87"/>
    </location>
</feature>
<evidence type="ECO:0000313" key="10">
    <source>
        <dbReference type="EMBL" id="BDC99262.1"/>
    </source>
</evidence>
<dbReference type="SUPFAM" id="SSF52540">
    <property type="entry name" value="P-loop containing nucleoside triphosphate hydrolases"/>
    <property type="match status" value="1"/>
</dbReference>
<dbReference type="EMBL" id="AP025292">
    <property type="protein sequence ID" value="BDC99262.1"/>
    <property type="molecule type" value="Genomic_DNA"/>
</dbReference>
<evidence type="ECO:0000313" key="11">
    <source>
        <dbReference type="Proteomes" id="UP001354989"/>
    </source>
</evidence>
<keyword evidence="5 7" id="KW-1133">Transmembrane helix</keyword>
<keyword evidence="3" id="KW-0547">Nucleotide-binding</keyword>
<keyword evidence="2 7" id="KW-0812">Transmembrane</keyword>
<dbReference type="SUPFAM" id="SSF90123">
    <property type="entry name" value="ABC transporter transmembrane region"/>
    <property type="match status" value="1"/>
</dbReference>
<feature type="transmembrane region" description="Helical" evidence="7">
    <location>
        <begin position="139"/>
        <end position="163"/>
    </location>
</feature>
<name>A0ABN6LC61_9BACT</name>
<reference evidence="10 11" key="1">
    <citation type="submission" date="2021-12" db="EMBL/GenBank/DDBJ databases">
        <title>Genome sequencing of bacteria with rrn-lacking chromosome and rrn-plasmid.</title>
        <authorList>
            <person name="Anda M."/>
            <person name="Iwasaki W."/>
        </authorList>
    </citation>
    <scope>NUCLEOTIDE SEQUENCE [LARGE SCALE GENOMIC DNA]</scope>
    <source>
        <strain evidence="10 11">NBRC 101262</strain>
    </source>
</reference>
<dbReference type="GO" id="GO:0005524">
    <property type="term" value="F:ATP binding"/>
    <property type="evidence" value="ECO:0007669"/>
    <property type="project" value="UniProtKB-KW"/>
</dbReference>
<dbReference type="RefSeq" id="WP_338396695.1">
    <property type="nucleotide sequence ID" value="NZ_AP025292.1"/>
</dbReference>
<feature type="domain" description="ABC transporter" evidence="8">
    <location>
        <begin position="346"/>
        <end position="580"/>
    </location>
</feature>
<dbReference type="Pfam" id="PF00664">
    <property type="entry name" value="ABC_membrane"/>
    <property type="match status" value="1"/>
</dbReference>
<dbReference type="InterPro" id="IPR027417">
    <property type="entry name" value="P-loop_NTPase"/>
</dbReference>
<dbReference type="PROSITE" id="PS00211">
    <property type="entry name" value="ABC_TRANSPORTER_1"/>
    <property type="match status" value="1"/>
</dbReference>
<evidence type="ECO:0000256" key="6">
    <source>
        <dbReference type="ARBA" id="ARBA00023136"/>
    </source>
</evidence>
<feature type="transmembrane region" description="Helical" evidence="7">
    <location>
        <begin position="247"/>
        <end position="277"/>
    </location>
</feature>
<comment type="subcellular location">
    <subcellularLocation>
        <location evidence="1">Cell membrane</location>
        <topology evidence="1">Multi-pass membrane protein</topology>
    </subcellularLocation>
</comment>
<dbReference type="PANTHER" id="PTHR43394:SF1">
    <property type="entry name" value="ATP-BINDING CASSETTE SUB-FAMILY B MEMBER 10, MITOCHONDRIAL"/>
    <property type="match status" value="1"/>
</dbReference>
<dbReference type="InterPro" id="IPR039421">
    <property type="entry name" value="Type_1_exporter"/>
</dbReference>
<dbReference type="CDD" id="cd07346">
    <property type="entry name" value="ABC_6TM_exporters"/>
    <property type="match status" value="1"/>
</dbReference>
<accession>A0ABN6LC61</accession>
<dbReference type="InterPro" id="IPR011527">
    <property type="entry name" value="ABC1_TM_dom"/>
</dbReference>